<sequence>MKLLLVLFAVFVIIKFRLCNGGLEEVREKLLNPTKGRCRLPYEDNYYCRSDYQCPTTSVPNTACWRKPCGPTSTCGPNFKSLPFNDFEREFMLALHNGYRDRIASGQEERHSGISHPHKLKPANNMKILQYDKELEFMAQCWSNFCLHDGWSRFHDECRRTQQFEEVGQNAFLYAHITPFADRINFSRIAYLGKAVDSWFLEIYHYDDRRTSNYEMYFKTSNFTQLIWANTSAVGCGRTQYGYGRVLRLLIYCNYGYAGNLAEHSVYDESENDTCCNGCDGRYVYYLTENDPEALKKSISSVLALKAQELRSRGHDVSKRYKMKSFRTLFMTACSFQYPCLCGRKLTINQSNEDYRQAFKISRSNHLIAKIDYCLLMPWWIYLWFLSP</sequence>
<feature type="domain" description="SCP" evidence="4">
    <location>
        <begin position="87"/>
        <end position="263"/>
    </location>
</feature>
<dbReference type="PRINTS" id="PR00837">
    <property type="entry name" value="V5TPXLIKE"/>
</dbReference>
<name>A0A7F5RB15_AGRPL</name>
<evidence type="ECO:0000259" key="4">
    <source>
        <dbReference type="SMART" id="SM00198"/>
    </source>
</evidence>
<keyword evidence="5" id="KW-1185">Reference proteome</keyword>
<dbReference type="InterPro" id="IPR035940">
    <property type="entry name" value="CAP_sf"/>
</dbReference>
<gene>
    <name evidence="6" type="primary">LOC108733187</name>
</gene>
<feature type="signal peptide" evidence="3">
    <location>
        <begin position="1"/>
        <end position="21"/>
    </location>
</feature>
<comment type="subcellular location">
    <subcellularLocation>
        <location evidence="1">Secreted</location>
    </subcellularLocation>
</comment>
<organism evidence="5 6">
    <name type="scientific">Agrilus planipennis</name>
    <name type="common">Emerald ash borer</name>
    <name type="synonym">Agrilus marcopoli</name>
    <dbReference type="NCBI Taxonomy" id="224129"/>
    <lineage>
        <taxon>Eukaryota</taxon>
        <taxon>Metazoa</taxon>
        <taxon>Ecdysozoa</taxon>
        <taxon>Arthropoda</taxon>
        <taxon>Hexapoda</taxon>
        <taxon>Insecta</taxon>
        <taxon>Pterygota</taxon>
        <taxon>Neoptera</taxon>
        <taxon>Endopterygota</taxon>
        <taxon>Coleoptera</taxon>
        <taxon>Polyphaga</taxon>
        <taxon>Elateriformia</taxon>
        <taxon>Buprestoidea</taxon>
        <taxon>Buprestidae</taxon>
        <taxon>Agrilinae</taxon>
        <taxon>Agrilus</taxon>
    </lineage>
</organism>
<evidence type="ECO:0000313" key="5">
    <source>
        <dbReference type="Proteomes" id="UP000192223"/>
    </source>
</evidence>
<evidence type="ECO:0000256" key="1">
    <source>
        <dbReference type="ARBA" id="ARBA00004613"/>
    </source>
</evidence>
<accession>A0A7F5RB15</accession>
<dbReference type="PANTHER" id="PTHR10334">
    <property type="entry name" value="CYSTEINE-RICH SECRETORY PROTEIN-RELATED"/>
    <property type="match status" value="1"/>
</dbReference>
<feature type="chain" id="PRO_5028965825" evidence="3">
    <location>
        <begin position="22"/>
        <end position="388"/>
    </location>
</feature>
<dbReference type="GO" id="GO:0005576">
    <property type="term" value="C:extracellular region"/>
    <property type="evidence" value="ECO:0007669"/>
    <property type="project" value="UniProtKB-SubCell"/>
</dbReference>
<dbReference type="GeneID" id="108733187"/>
<dbReference type="Pfam" id="PF00188">
    <property type="entry name" value="CAP"/>
    <property type="match status" value="1"/>
</dbReference>
<dbReference type="AlphaFoldDB" id="A0A7F5RB15"/>
<protein>
    <submittedName>
        <fullName evidence="6">Venom allergen 5-like</fullName>
    </submittedName>
</protein>
<proteinExistence type="predicted"/>
<evidence type="ECO:0000313" key="6">
    <source>
        <dbReference type="RefSeq" id="XP_025833150.1"/>
    </source>
</evidence>
<dbReference type="SUPFAM" id="SSF55797">
    <property type="entry name" value="PR-1-like"/>
    <property type="match status" value="1"/>
</dbReference>
<dbReference type="InterPro" id="IPR014044">
    <property type="entry name" value="CAP_dom"/>
</dbReference>
<evidence type="ECO:0000256" key="3">
    <source>
        <dbReference type="SAM" id="SignalP"/>
    </source>
</evidence>
<reference evidence="6" key="1">
    <citation type="submission" date="2025-08" db="UniProtKB">
        <authorList>
            <consortium name="RefSeq"/>
        </authorList>
    </citation>
    <scope>IDENTIFICATION</scope>
    <source>
        <tissue evidence="6">Entire body</tissue>
    </source>
</reference>
<dbReference type="CDD" id="cd05380">
    <property type="entry name" value="CAP_euk"/>
    <property type="match status" value="1"/>
</dbReference>
<dbReference type="RefSeq" id="XP_025833150.1">
    <property type="nucleotide sequence ID" value="XM_025977365.1"/>
</dbReference>
<dbReference type="OrthoDB" id="414826at2759"/>
<keyword evidence="3" id="KW-0732">Signal</keyword>
<keyword evidence="2" id="KW-0964">Secreted</keyword>
<dbReference type="Proteomes" id="UP000192223">
    <property type="component" value="Unplaced"/>
</dbReference>
<dbReference type="Gene3D" id="3.40.33.10">
    <property type="entry name" value="CAP"/>
    <property type="match status" value="1"/>
</dbReference>
<evidence type="ECO:0000256" key="2">
    <source>
        <dbReference type="ARBA" id="ARBA00022525"/>
    </source>
</evidence>
<dbReference type="SMART" id="SM00198">
    <property type="entry name" value="SCP"/>
    <property type="match status" value="1"/>
</dbReference>
<dbReference type="KEGG" id="apln:108733187"/>
<dbReference type="InterPro" id="IPR001283">
    <property type="entry name" value="CRISP-related"/>
</dbReference>
<dbReference type="InParanoid" id="A0A7F5RB15"/>